<evidence type="ECO:0000313" key="1">
    <source>
        <dbReference type="EMBL" id="SNR61179.1"/>
    </source>
</evidence>
<dbReference type="RefSeq" id="WP_089365248.1">
    <property type="nucleotide sequence ID" value="NZ_CP023864.1"/>
</dbReference>
<organism evidence="1 2">
    <name type="scientific">Prevotella jejuni</name>
    <dbReference type="NCBI Taxonomy" id="1177574"/>
    <lineage>
        <taxon>Bacteria</taxon>
        <taxon>Pseudomonadati</taxon>
        <taxon>Bacteroidota</taxon>
        <taxon>Bacteroidia</taxon>
        <taxon>Bacteroidales</taxon>
        <taxon>Prevotellaceae</taxon>
        <taxon>Prevotella</taxon>
    </lineage>
</organism>
<keyword evidence="2" id="KW-1185">Reference proteome</keyword>
<evidence type="ECO:0000313" key="2">
    <source>
        <dbReference type="Proteomes" id="UP000198427"/>
    </source>
</evidence>
<reference evidence="1 2" key="1">
    <citation type="submission" date="2017-06" db="EMBL/GenBank/DDBJ databases">
        <authorList>
            <person name="Varghese N."/>
            <person name="Submissions S."/>
        </authorList>
    </citation>
    <scope>NUCLEOTIDE SEQUENCE [LARGE SCALE GENOMIC DNA]</scope>
    <source>
        <strain evidence="1 2">DSM 26989</strain>
    </source>
</reference>
<dbReference type="Proteomes" id="UP000198427">
    <property type="component" value="Unassembled WGS sequence"/>
</dbReference>
<dbReference type="KEGG" id="pje:CRM71_10770"/>
<gene>
    <name evidence="1" type="ORF">SAMN06265364_101127</name>
</gene>
<dbReference type="EMBL" id="FZNZ01000001">
    <property type="protein sequence ID" value="SNR61179.1"/>
    <property type="molecule type" value="Genomic_DNA"/>
</dbReference>
<dbReference type="AlphaFoldDB" id="A0A2K9HDD1"/>
<sequence>MKKKTILLIIFSIVLVGAIIWCVNTPYREVNLNDTLETIQKNDTCITVHDLYKDKEWDKMVIIKPYDKRTASDEKIDMGYTGDREAILDNTLFDSICTILFLKGNQLVAFSSVYRNVIDFSPLNKKTYKSSDKICIINKVATDC</sequence>
<dbReference type="OrthoDB" id="1070159at2"/>
<dbReference type="GeneID" id="94029862"/>
<protein>
    <submittedName>
        <fullName evidence="1">Uncharacterized protein</fullName>
    </submittedName>
</protein>
<name>A0A2K9HDD1_9BACT</name>
<comment type="caution">
    <text evidence="1">The sequence shown here is derived from an EMBL/GenBank/DDBJ whole genome shotgun (WGS) entry which is preliminary data.</text>
</comment>
<proteinExistence type="predicted"/>
<accession>A0A2K9HDD1</accession>